<dbReference type="EMBL" id="MXAN01000055">
    <property type="protein sequence ID" value="OPH35976.1"/>
    <property type="molecule type" value="Genomic_DNA"/>
</dbReference>
<dbReference type="Proteomes" id="UP000191025">
    <property type="component" value="Unassembled WGS sequence"/>
</dbReference>
<dbReference type="AlphaFoldDB" id="A0A1V4GV20"/>
<reference evidence="2" key="1">
    <citation type="submission" date="2017-03" db="EMBL/GenBank/DDBJ databases">
        <title>Draft genome sequence of Moraxella equi CCUG 4950T type strain.</title>
        <authorList>
            <person name="Salva-Serra F."/>
            <person name="Engstrom-Jakobsson H."/>
            <person name="Thorell K."/>
            <person name="Jaen-Luchoro D."/>
            <person name="Gonzales-Siles L."/>
            <person name="Karlsson R."/>
            <person name="Yazdan S."/>
            <person name="Boulund F."/>
            <person name="Johnning A."/>
            <person name="Engstrand L."/>
            <person name="Kristiansson E."/>
            <person name="Moore E."/>
        </authorList>
    </citation>
    <scope>NUCLEOTIDE SEQUENCE [LARGE SCALE GENOMIC DNA]</scope>
    <source>
        <strain evidence="2">CCUG 4441</strain>
    </source>
</reference>
<protein>
    <submittedName>
        <fullName evidence="1">Uncharacterized protein</fullName>
    </submittedName>
</protein>
<sequence length="96" mass="11197">MCRGADYRACLPFVFAMKITKNRTFFKEKVKLDSRSIKRAFDFEPQDLAIFHAKTISLFLKYSYIVNSVIKGRHALNFTTQIIRPKLVKNSVSFMV</sequence>
<evidence type="ECO:0000313" key="2">
    <source>
        <dbReference type="Proteomes" id="UP000191025"/>
    </source>
</evidence>
<organism evidence="1 2">
    <name type="scientific">Moraxella lacunata</name>
    <dbReference type="NCBI Taxonomy" id="477"/>
    <lineage>
        <taxon>Bacteria</taxon>
        <taxon>Pseudomonadati</taxon>
        <taxon>Pseudomonadota</taxon>
        <taxon>Gammaproteobacteria</taxon>
        <taxon>Moraxellales</taxon>
        <taxon>Moraxellaceae</taxon>
        <taxon>Moraxella</taxon>
    </lineage>
</organism>
<comment type="caution">
    <text evidence="1">The sequence shown here is derived from an EMBL/GenBank/DDBJ whole genome shotgun (WGS) entry which is preliminary data.</text>
</comment>
<name>A0A1V4GV20_MORLA</name>
<evidence type="ECO:0000313" key="1">
    <source>
        <dbReference type="EMBL" id="OPH35976.1"/>
    </source>
</evidence>
<proteinExistence type="predicted"/>
<accession>A0A1V4GV20</accession>
<gene>
    <name evidence="1" type="ORF">B5J94_08460</name>
</gene>